<organism evidence="1">
    <name type="scientific">Arundo donax</name>
    <name type="common">Giant reed</name>
    <name type="synonym">Donax arundinaceus</name>
    <dbReference type="NCBI Taxonomy" id="35708"/>
    <lineage>
        <taxon>Eukaryota</taxon>
        <taxon>Viridiplantae</taxon>
        <taxon>Streptophyta</taxon>
        <taxon>Embryophyta</taxon>
        <taxon>Tracheophyta</taxon>
        <taxon>Spermatophyta</taxon>
        <taxon>Magnoliopsida</taxon>
        <taxon>Liliopsida</taxon>
        <taxon>Poales</taxon>
        <taxon>Poaceae</taxon>
        <taxon>PACMAD clade</taxon>
        <taxon>Arundinoideae</taxon>
        <taxon>Arundineae</taxon>
        <taxon>Arundo</taxon>
    </lineage>
</organism>
<protein>
    <submittedName>
        <fullName evidence="1">Uncharacterized protein</fullName>
    </submittedName>
</protein>
<proteinExistence type="predicted"/>
<evidence type="ECO:0000313" key="1">
    <source>
        <dbReference type="EMBL" id="JAE29133.1"/>
    </source>
</evidence>
<sequence>MEDLIQHSIPISVRGCLATSHTWPHQSCGGAKAAAAKISATLVARKATGCSVKTCGVPQPFNQPSISFTFCGEPQGWCGKLWRGTKHPLSLRSQISQNPRDSST</sequence>
<dbReference type="AlphaFoldDB" id="A0A0A9H8D3"/>
<accession>A0A0A9H8D3</accession>
<dbReference type="EMBL" id="GBRH01168763">
    <property type="protein sequence ID" value="JAE29133.1"/>
    <property type="molecule type" value="Transcribed_RNA"/>
</dbReference>
<name>A0A0A9H8D3_ARUDO</name>
<reference evidence="1" key="2">
    <citation type="journal article" date="2015" name="Data Brief">
        <title>Shoot transcriptome of the giant reed, Arundo donax.</title>
        <authorList>
            <person name="Barrero R.A."/>
            <person name="Guerrero F.D."/>
            <person name="Moolhuijzen P."/>
            <person name="Goolsby J.A."/>
            <person name="Tidwell J."/>
            <person name="Bellgard S.E."/>
            <person name="Bellgard M.I."/>
        </authorList>
    </citation>
    <scope>NUCLEOTIDE SEQUENCE</scope>
    <source>
        <tissue evidence="1">Shoot tissue taken approximately 20 cm above the soil surface</tissue>
    </source>
</reference>
<reference evidence="1" key="1">
    <citation type="submission" date="2014-09" db="EMBL/GenBank/DDBJ databases">
        <authorList>
            <person name="Magalhaes I.L.F."/>
            <person name="Oliveira U."/>
            <person name="Santos F.R."/>
            <person name="Vidigal T.H.D.A."/>
            <person name="Brescovit A.D."/>
            <person name="Santos A.J."/>
        </authorList>
    </citation>
    <scope>NUCLEOTIDE SEQUENCE</scope>
    <source>
        <tissue evidence="1">Shoot tissue taken approximately 20 cm above the soil surface</tissue>
    </source>
</reference>